<sequence>MPFRAGLGRLGPGGPSAEEYGLIWITSDLISVVIVIGIFIFQKWKMSGMRSYNPEQIMLSTVVRRLNRDVNLIKEKLIFSAPVLQYIQFLKYLVPLGGAYVNIHEDTPSWAGPSSASEWNRNH</sequence>
<evidence type="ECO:0000313" key="2">
    <source>
        <dbReference type="EMBL" id="KAI2656996.1"/>
    </source>
</evidence>
<dbReference type="EMBL" id="JACTAM010000014">
    <property type="protein sequence ID" value="KAI2656996.1"/>
    <property type="molecule type" value="Genomic_DNA"/>
</dbReference>
<dbReference type="Proteomes" id="UP000830375">
    <property type="component" value="Unassembled WGS sequence"/>
</dbReference>
<proteinExistence type="predicted"/>
<keyword evidence="1" id="KW-1133">Transmembrane helix</keyword>
<comment type="caution">
    <text evidence="2">The sequence shown here is derived from an EMBL/GenBank/DDBJ whole genome shotgun (WGS) entry which is preliminary data.</text>
</comment>
<reference evidence="2 3" key="1">
    <citation type="submission" date="2022-01" db="EMBL/GenBank/DDBJ databases">
        <title>A high-quality chromosome-level genome assembly of rohu carp, Labeo rohita.</title>
        <authorList>
            <person name="Arick M.A. II"/>
            <person name="Hsu C.-Y."/>
            <person name="Magbanua Z."/>
            <person name="Pechanova O."/>
            <person name="Grover C."/>
            <person name="Miller E."/>
            <person name="Thrash A."/>
            <person name="Ezzel L."/>
            <person name="Alam S."/>
            <person name="Benzie J."/>
            <person name="Hamilton M."/>
            <person name="Karsi A."/>
            <person name="Lawrence M.L."/>
            <person name="Peterson D.G."/>
        </authorList>
    </citation>
    <scope>NUCLEOTIDE SEQUENCE [LARGE SCALE GENOMIC DNA]</scope>
    <source>
        <strain evidence="3">BAU-BD-2019</strain>
        <tissue evidence="2">Blood</tissue>
    </source>
</reference>
<keyword evidence="1" id="KW-0812">Transmembrane</keyword>
<protein>
    <submittedName>
        <fullName evidence="2">Glycerophosphodiester phosphodiesterase domain-containing protein 5</fullName>
    </submittedName>
</protein>
<keyword evidence="3" id="KW-1185">Reference proteome</keyword>
<keyword evidence="1" id="KW-0472">Membrane</keyword>
<organism evidence="2 3">
    <name type="scientific">Labeo rohita</name>
    <name type="common">Indian major carp</name>
    <name type="synonym">Cyprinus rohita</name>
    <dbReference type="NCBI Taxonomy" id="84645"/>
    <lineage>
        <taxon>Eukaryota</taxon>
        <taxon>Metazoa</taxon>
        <taxon>Chordata</taxon>
        <taxon>Craniata</taxon>
        <taxon>Vertebrata</taxon>
        <taxon>Euteleostomi</taxon>
        <taxon>Actinopterygii</taxon>
        <taxon>Neopterygii</taxon>
        <taxon>Teleostei</taxon>
        <taxon>Ostariophysi</taxon>
        <taxon>Cypriniformes</taxon>
        <taxon>Cyprinidae</taxon>
        <taxon>Labeoninae</taxon>
        <taxon>Labeonini</taxon>
        <taxon>Labeo</taxon>
    </lineage>
</organism>
<accession>A0ABQ8M449</accession>
<evidence type="ECO:0000256" key="1">
    <source>
        <dbReference type="SAM" id="Phobius"/>
    </source>
</evidence>
<gene>
    <name evidence="2" type="ORF">H4Q32_021048</name>
</gene>
<name>A0ABQ8M449_LABRO</name>
<feature type="transmembrane region" description="Helical" evidence="1">
    <location>
        <begin position="20"/>
        <end position="41"/>
    </location>
</feature>
<evidence type="ECO:0000313" key="3">
    <source>
        <dbReference type="Proteomes" id="UP000830375"/>
    </source>
</evidence>